<keyword evidence="4" id="KW-1185">Reference proteome</keyword>
<reference evidence="4 5" key="1">
    <citation type="submission" date="2019-05" db="EMBL/GenBank/DDBJ databases">
        <title>Emergence of the Ug99 lineage of the wheat stem rust pathogen through somatic hybridization.</title>
        <authorList>
            <person name="Li F."/>
            <person name="Upadhyaya N.M."/>
            <person name="Sperschneider J."/>
            <person name="Matny O."/>
            <person name="Nguyen-Phuc H."/>
            <person name="Mago R."/>
            <person name="Raley C."/>
            <person name="Miller M.E."/>
            <person name="Silverstein K.A.T."/>
            <person name="Henningsen E."/>
            <person name="Hirsch C.D."/>
            <person name="Visser B."/>
            <person name="Pretorius Z.A."/>
            <person name="Steffenson B.J."/>
            <person name="Schwessinger B."/>
            <person name="Dodds P.N."/>
            <person name="Figueroa M."/>
        </authorList>
    </citation>
    <scope>NUCLEOTIDE SEQUENCE [LARGE SCALE GENOMIC DNA]</scope>
    <source>
        <strain evidence="2">21-0</strain>
        <strain evidence="3 5">Ug99</strain>
    </source>
</reference>
<evidence type="ECO:0000313" key="5">
    <source>
        <dbReference type="Proteomes" id="UP000325313"/>
    </source>
</evidence>
<comment type="caution">
    <text evidence="2">The sequence shown here is derived from an EMBL/GenBank/DDBJ whole genome shotgun (WGS) entry which is preliminary data.</text>
</comment>
<feature type="compositionally biased region" description="Low complexity" evidence="1">
    <location>
        <begin position="229"/>
        <end position="238"/>
    </location>
</feature>
<protein>
    <submittedName>
        <fullName evidence="2">Uncharacterized protein</fullName>
    </submittedName>
</protein>
<dbReference type="Proteomes" id="UP000325313">
    <property type="component" value="Unassembled WGS sequence"/>
</dbReference>
<sequence>MFRHLQKRQKFSKTHPGSLPTAGSDSDSSSDSDSDSDSSTASQEQSSEGSGEEDQPSSDSDEAETDDGKRKKRGARIPESLLEVLDNPIIYPGDDDGTDHEDSESADASDSEGSTSNKQSTHHSQAQTKAFPICLVCPGKILKTDKLLEEHVKGQAHTRRLARYKDFIHNPPPHTSLSPDASEVIELIDALIGPPPVVPAGYVQPNKKQKRKKRKLVKRTQSEEEKSSSHSLKSASQEDPNSESKKTTRQKNKSKKRQRVRKGKRERQEGLARSGKADIP</sequence>
<feature type="compositionally biased region" description="Basic residues" evidence="1">
    <location>
        <begin position="247"/>
        <end position="265"/>
    </location>
</feature>
<dbReference type="EMBL" id="VSWC01000001">
    <property type="protein sequence ID" value="KAA1118711.1"/>
    <property type="molecule type" value="Genomic_DNA"/>
</dbReference>
<name>A0A5B0QZJ0_PUCGR</name>
<accession>A0A5B0QZJ0</accession>
<dbReference type="OrthoDB" id="2506841at2759"/>
<feature type="compositionally biased region" description="Polar residues" evidence="1">
    <location>
        <begin position="113"/>
        <end position="128"/>
    </location>
</feature>
<organism evidence="2 4">
    <name type="scientific">Puccinia graminis f. sp. tritici</name>
    <dbReference type="NCBI Taxonomy" id="56615"/>
    <lineage>
        <taxon>Eukaryota</taxon>
        <taxon>Fungi</taxon>
        <taxon>Dikarya</taxon>
        <taxon>Basidiomycota</taxon>
        <taxon>Pucciniomycotina</taxon>
        <taxon>Pucciniomycetes</taxon>
        <taxon>Pucciniales</taxon>
        <taxon>Pucciniaceae</taxon>
        <taxon>Puccinia</taxon>
    </lineage>
</organism>
<gene>
    <name evidence="2" type="ORF">PGT21_002899</name>
    <name evidence="3" type="ORF">PGTUg99_005836</name>
</gene>
<feature type="compositionally biased region" description="Low complexity" evidence="1">
    <location>
        <begin position="37"/>
        <end position="49"/>
    </location>
</feature>
<proteinExistence type="predicted"/>
<feature type="compositionally biased region" description="Basic and acidic residues" evidence="1">
    <location>
        <begin position="266"/>
        <end position="280"/>
    </location>
</feature>
<evidence type="ECO:0000313" key="4">
    <source>
        <dbReference type="Proteomes" id="UP000324748"/>
    </source>
</evidence>
<feature type="compositionally biased region" description="Basic residues" evidence="1">
    <location>
        <begin position="207"/>
        <end position="218"/>
    </location>
</feature>
<feature type="compositionally biased region" description="Acidic residues" evidence="1">
    <location>
        <begin position="93"/>
        <end position="110"/>
    </location>
</feature>
<dbReference type="Proteomes" id="UP000324748">
    <property type="component" value="Unassembled WGS sequence"/>
</dbReference>
<dbReference type="OMA" id="MVETHKI"/>
<feature type="region of interest" description="Disordered" evidence="1">
    <location>
        <begin position="197"/>
        <end position="280"/>
    </location>
</feature>
<dbReference type="EMBL" id="VDEP01000039">
    <property type="protein sequence ID" value="KAA1135303.1"/>
    <property type="molecule type" value="Genomic_DNA"/>
</dbReference>
<evidence type="ECO:0000313" key="2">
    <source>
        <dbReference type="EMBL" id="KAA1118711.1"/>
    </source>
</evidence>
<evidence type="ECO:0000256" key="1">
    <source>
        <dbReference type="SAM" id="MobiDB-lite"/>
    </source>
</evidence>
<feature type="region of interest" description="Disordered" evidence="1">
    <location>
        <begin position="1"/>
        <end position="130"/>
    </location>
</feature>
<feature type="compositionally biased region" description="Acidic residues" evidence="1">
    <location>
        <begin position="50"/>
        <end position="65"/>
    </location>
</feature>
<evidence type="ECO:0000313" key="3">
    <source>
        <dbReference type="EMBL" id="KAA1135303.1"/>
    </source>
</evidence>
<dbReference type="AlphaFoldDB" id="A0A5B0QZJ0"/>
<feature type="compositionally biased region" description="Basic residues" evidence="1">
    <location>
        <begin position="1"/>
        <end position="13"/>
    </location>
</feature>